<protein>
    <submittedName>
        <fullName evidence="1">Uncharacterized protein</fullName>
    </submittedName>
</protein>
<dbReference type="RefSeq" id="XP_060318641.1">
    <property type="nucleotide sequence ID" value="XM_060449991.1"/>
</dbReference>
<comment type="caution">
    <text evidence="1">The sequence shown here is derived from an EMBL/GenBank/DDBJ whole genome shotgun (WGS) entry which is preliminary data.</text>
</comment>
<proteinExistence type="predicted"/>
<accession>A0AAI9Z831</accession>
<sequence length="156" mass="17822">MSWKGTWRHMLRFSVLTRPSQRGIVYISSSSDTHMGTVTDRDAVLLLGVDVDPSQRCVNQPRMGRKKKKCEKKSLDHLHRMGPLREVPAPICSKRSCTLRQRTLLEHDQRQPVTEPTSSLRLAEKDGCWPELVHCCNFCKAWRCLPWHGSSSLVAA</sequence>
<keyword evidence="2" id="KW-1185">Reference proteome</keyword>
<evidence type="ECO:0000313" key="2">
    <source>
        <dbReference type="Proteomes" id="UP001240678"/>
    </source>
</evidence>
<gene>
    <name evidence="1" type="ORF">CCOS01_01798</name>
</gene>
<name>A0AAI9Z831_9PEZI</name>
<reference evidence="1 2" key="1">
    <citation type="submission" date="2016-10" db="EMBL/GenBank/DDBJ databases">
        <title>The genome sequence of Colletotrichum fioriniae PJ7.</title>
        <authorList>
            <person name="Baroncelli R."/>
        </authorList>
    </citation>
    <scope>NUCLEOTIDE SEQUENCE [LARGE SCALE GENOMIC DNA]</scope>
    <source>
        <strain evidence="1 2">IMI 309622</strain>
    </source>
</reference>
<organism evidence="1 2">
    <name type="scientific">Colletotrichum costaricense</name>
    <dbReference type="NCBI Taxonomy" id="1209916"/>
    <lineage>
        <taxon>Eukaryota</taxon>
        <taxon>Fungi</taxon>
        <taxon>Dikarya</taxon>
        <taxon>Ascomycota</taxon>
        <taxon>Pezizomycotina</taxon>
        <taxon>Sordariomycetes</taxon>
        <taxon>Hypocreomycetidae</taxon>
        <taxon>Glomerellales</taxon>
        <taxon>Glomerellaceae</taxon>
        <taxon>Colletotrichum</taxon>
        <taxon>Colletotrichum acutatum species complex</taxon>
    </lineage>
</organism>
<evidence type="ECO:0000313" key="1">
    <source>
        <dbReference type="EMBL" id="KAK1536478.1"/>
    </source>
</evidence>
<dbReference type="AlphaFoldDB" id="A0AAI9Z831"/>
<dbReference type="EMBL" id="MOOE01000002">
    <property type="protein sequence ID" value="KAK1536478.1"/>
    <property type="molecule type" value="Genomic_DNA"/>
</dbReference>
<dbReference type="Proteomes" id="UP001240678">
    <property type="component" value="Unassembled WGS sequence"/>
</dbReference>
<dbReference type="GeneID" id="85333538"/>